<comment type="caution">
    <text evidence="10">The sequence shown here is derived from an EMBL/GenBank/DDBJ whole genome shotgun (WGS) entry which is preliminary data.</text>
</comment>
<dbReference type="EC" id="2.7.7.7" evidence="2"/>
<evidence type="ECO:0000259" key="9">
    <source>
        <dbReference type="Pfam" id="PF03175"/>
    </source>
</evidence>
<comment type="catalytic activity">
    <reaction evidence="8">
        <text>DNA(n) + a 2'-deoxyribonucleoside 5'-triphosphate = DNA(n+1) + diphosphate</text>
        <dbReference type="Rhea" id="RHEA:22508"/>
        <dbReference type="Rhea" id="RHEA-COMP:17339"/>
        <dbReference type="Rhea" id="RHEA-COMP:17340"/>
        <dbReference type="ChEBI" id="CHEBI:33019"/>
        <dbReference type="ChEBI" id="CHEBI:61560"/>
        <dbReference type="ChEBI" id="CHEBI:173112"/>
        <dbReference type="EC" id="2.7.7.7"/>
    </reaction>
</comment>
<dbReference type="SUPFAM" id="SSF52980">
    <property type="entry name" value="Restriction endonuclease-like"/>
    <property type="match status" value="1"/>
</dbReference>
<dbReference type="SUPFAM" id="SSF53098">
    <property type="entry name" value="Ribonuclease H-like"/>
    <property type="match status" value="1"/>
</dbReference>
<dbReference type="InterPro" id="IPR004868">
    <property type="entry name" value="DNA-dir_DNA_pol_B_mt/vir"/>
</dbReference>
<evidence type="ECO:0000256" key="1">
    <source>
        <dbReference type="ARBA" id="ARBA00005755"/>
    </source>
</evidence>
<evidence type="ECO:0000313" key="10">
    <source>
        <dbReference type="EMBL" id="CAD2197229.1"/>
    </source>
</evidence>
<evidence type="ECO:0000256" key="6">
    <source>
        <dbReference type="ARBA" id="ARBA00022932"/>
    </source>
</evidence>
<dbReference type="OrthoDB" id="1706475at2759"/>
<dbReference type="GO" id="GO:0003887">
    <property type="term" value="F:DNA-directed DNA polymerase activity"/>
    <property type="evidence" value="ECO:0007669"/>
    <property type="project" value="UniProtKB-KW"/>
</dbReference>
<reference evidence="10 11" key="1">
    <citation type="submission" date="2020-08" db="EMBL/GenBank/DDBJ databases">
        <authorList>
            <person name="Koutsovoulos G."/>
            <person name="Danchin GJ E."/>
        </authorList>
    </citation>
    <scope>NUCLEOTIDE SEQUENCE [LARGE SCALE GENOMIC DNA]</scope>
</reference>
<sequence length="761" mass="88538">MLNLFLRVAQSKRDQRITLWGQPFSVIVTTLNKQALPDQRELIGGNPRGLAPAQHKISKKHLIEIKNKDSCCLFYALTATLVYNICAWPRWMFFNYKHSRKSMANKLSDQAKELMEKVGAPFDKNGYDAREWVPKVVDKWNEEYRAKYRIKVFIFGSLGNHTPYYKYGPDNFDTPVILYYRNNKHFDGVSHSSGLFGKPYCLSCETTYLKARDHTSSCRARCILCSRTGPAYPCTPSNNFDKKCSSCRKTFRNNDCFDHHNTSGFCKRSKKCEQCGVIWRVVNSTRVHVCANTFCNICCDYHDQKRGCFIRPLKPRQYKPYRIIAFDLETTQNKSIGNNKWMHEPNFIAVKISCPACISTGNWKNNNTDCSICGENRTITFSHQHYNNTHADQKIISSRPIRKFVKWLLFDLSKKYDTIAFSHFGGRFDMIIVFKEIFLHKFNPEMLKSGNKMYEMKVKVEKNTIIFRDSFNLMPMSLAALVPSFGLEVEDKPYFPHLANKPSNYEKEIFPTKADYLADGMMPEKRRLFDIWFEENKNKPFILDEALGSYCINDVEILMAALVSFRKEFMEISNGMDVLRSSMTIASACMNYFRTNHLKQHQLGIVPERGYDNATNQSRIALRFLQWYAEEENIDIRTALSEEGEKEVAGYHLDGWVEDKKLGLEVNGCVWHGCKECYPEDSILLPNGKTAGKVREQDERRIEKIESKGIEVKIFWECEIRELLKRDRRMREKFNSYIDDGPLDIRSCFFGGRTGPTKLFY</sequence>
<proteinExistence type="inferred from homology"/>
<organism evidence="10 11">
    <name type="scientific">Meloidogyne enterolobii</name>
    <name type="common">Root-knot nematode worm</name>
    <name type="synonym">Meloidogyne mayaguensis</name>
    <dbReference type="NCBI Taxonomy" id="390850"/>
    <lineage>
        <taxon>Eukaryota</taxon>
        <taxon>Metazoa</taxon>
        <taxon>Ecdysozoa</taxon>
        <taxon>Nematoda</taxon>
        <taxon>Chromadorea</taxon>
        <taxon>Rhabditida</taxon>
        <taxon>Tylenchina</taxon>
        <taxon>Tylenchomorpha</taxon>
        <taxon>Tylenchoidea</taxon>
        <taxon>Meloidogynidae</taxon>
        <taxon>Meloidogyninae</taxon>
        <taxon>Meloidogyne</taxon>
    </lineage>
</organism>
<keyword evidence="7" id="KW-0238">DNA-binding</keyword>
<evidence type="ECO:0000256" key="2">
    <source>
        <dbReference type="ARBA" id="ARBA00012417"/>
    </source>
</evidence>
<keyword evidence="4" id="KW-0548">Nucleotidyltransferase</keyword>
<keyword evidence="3" id="KW-0808">Transferase</keyword>
<dbReference type="EMBL" id="CAJEWN010001408">
    <property type="protein sequence ID" value="CAD2197229.1"/>
    <property type="molecule type" value="Genomic_DNA"/>
</dbReference>
<dbReference type="Gene3D" id="3.40.960.10">
    <property type="entry name" value="VSR Endonuclease"/>
    <property type="match status" value="1"/>
</dbReference>
<evidence type="ECO:0000256" key="5">
    <source>
        <dbReference type="ARBA" id="ARBA00022705"/>
    </source>
</evidence>
<evidence type="ECO:0000256" key="4">
    <source>
        <dbReference type="ARBA" id="ARBA00022695"/>
    </source>
</evidence>
<dbReference type="GO" id="GO:0000166">
    <property type="term" value="F:nucleotide binding"/>
    <property type="evidence" value="ECO:0007669"/>
    <property type="project" value="InterPro"/>
</dbReference>
<dbReference type="Proteomes" id="UP000580250">
    <property type="component" value="Unassembled WGS sequence"/>
</dbReference>
<dbReference type="GO" id="GO:0006281">
    <property type="term" value="P:DNA repair"/>
    <property type="evidence" value="ECO:0007669"/>
    <property type="project" value="UniProtKB-ARBA"/>
</dbReference>
<evidence type="ECO:0000256" key="7">
    <source>
        <dbReference type="ARBA" id="ARBA00023125"/>
    </source>
</evidence>
<name>A0A6V7XD18_MELEN</name>
<dbReference type="InterPro" id="IPR012337">
    <property type="entry name" value="RNaseH-like_sf"/>
</dbReference>
<keyword evidence="5" id="KW-0235">DNA replication</keyword>
<dbReference type="GO" id="GO:0003677">
    <property type="term" value="F:DNA binding"/>
    <property type="evidence" value="ECO:0007669"/>
    <property type="project" value="UniProtKB-KW"/>
</dbReference>
<accession>A0A6V7XD18</accession>
<dbReference type="AlphaFoldDB" id="A0A6V7XD18"/>
<evidence type="ECO:0000313" key="11">
    <source>
        <dbReference type="Proteomes" id="UP000580250"/>
    </source>
</evidence>
<protein>
    <recommendedName>
        <fullName evidence="2">DNA-directed DNA polymerase</fullName>
        <ecNumber evidence="2">2.7.7.7</ecNumber>
    </recommendedName>
</protein>
<gene>
    <name evidence="10" type="ORF">MENT_LOCUS50457</name>
</gene>
<dbReference type="InterPro" id="IPR036397">
    <property type="entry name" value="RNaseH_sf"/>
</dbReference>
<dbReference type="Gene3D" id="3.30.420.10">
    <property type="entry name" value="Ribonuclease H-like superfamily/Ribonuclease H"/>
    <property type="match status" value="1"/>
</dbReference>
<evidence type="ECO:0000256" key="8">
    <source>
        <dbReference type="ARBA" id="ARBA00049244"/>
    </source>
</evidence>
<dbReference type="InterPro" id="IPR011335">
    <property type="entry name" value="Restrct_endonuc-II-like"/>
</dbReference>
<feature type="domain" description="DNA-directed DNA polymerase family B mitochondria/virus" evidence="9">
    <location>
        <begin position="415"/>
        <end position="608"/>
    </location>
</feature>
<evidence type="ECO:0000256" key="3">
    <source>
        <dbReference type="ARBA" id="ARBA00022679"/>
    </source>
</evidence>
<dbReference type="PANTHER" id="PTHR33568">
    <property type="entry name" value="DNA POLYMERASE"/>
    <property type="match status" value="1"/>
</dbReference>
<dbReference type="PANTHER" id="PTHR33568:SF3">
    <property type="entry name" value="DNA-DIRECTED DNA POLYMERASE"/>
    <property type="match status" value="1"/>
</dbReference>
<dbReference type="Pfam" id="PF03175">
    <property type="entry name" value="DNA_pol_B_2"/>
    <property type="match status" value="1"/>
</dbReference>
<keyword evidence="6" id="KW-0239">DNA-directed DNA polymerase</keyword>
<dbReference type="GO" id="GO:0006260">
    <property type="term" value="P:DNA replication"/>
    <property type="evidence" value="ECO:0007669"/>
    <property type="project" value="UniProtKB-KW"/>
</dbReference>
<comment type="similarity">
    <text evidence="1">Belongs to the DNA polymerase type-B family.</text>
</comment>